<dbReference type="PROSITE" id="PS51257">
    <property type="entry name" value="PROKAR_LIPOPROTEIN"/>
    <property type="match status" value="1"/>
</dbReference>
<dbReference type="EMBL" id="CP132485">
    <property type="protein sequence ID" value="WLV83502.1"/>
    <property type="molecule type" value="Genomic_DNA"/>
</dbReference>
<keyword evidence="1" id="KW-0472">Membrane</keyword>
<feature type="transmembrane region" description="Helical" evidence="1">
    <location>
        <begin position="151"/>
        <end position="169"/>
    </location>
</feature>
<dbReference type="Proteomes" id="UP001229832">
    <property type="component" value="Chromosome"/>
</dbReference>
<keyword evidence="3" id="KW-1185">Reference proteome</keyword>
<keyword evidence="1" id="KW-1133">Transmembrane helix</keyword>
<name>A0ABD7Z8S4_LACZE</name>
<dbReference type="RefSeq" id="WP_070651545.1">
    <property type="nucleotide sequence ID" value="NZ_CP132484.1"/>
</dbReference>
<proteinExistence type="predicted"/>
<organism evidence="2 3">
    <name type="scientific">Lacticaseibacillus zeae subsp. silagei</name>
    <dbReference type="NCBI Taxonomy" id="3068307"/>
    <lineage>
        <taxon>Bacteria</taxon>
        <taxon>Bacillati</taxon>
        <taxon>Bacillota</taxon>
        <taxon>Bacilli</taxon>
        <taxon>Lactobacillales</taxon>
        <taxon>Lactobacillaceae</taxon>
        <taxon>Lacticaseibacillus</taxon>
    </lineage>
</organism>
<accession>A0ABD7Z8S4</accession>
<reference evidence="2 3" key="1">
    <citation type="submission" date="2023-08" db="EMBL/GenBank/DDBJ databases">
        <authorList>
            <person name="Buchebner-Jance M."/>
        </authorList>
    </citation>
    <scope>NUCLEOTIDE SEQUENCE [LARGE SCALE GENOMIC DNA]</scope>
    <source>
        <strain evidence="2 3">NCIMB 15475</strain>
    </source>
</reference>
<evidence type="ECO:0000313" key="2">
    <source>
        <dbReference type="EMBL" id="WLV83502.1"/>
    </source>
</evidence>
<evidence type="ECO:0000313" key="3">
    <source>
        <dbReference type="Proteomes" id="UP001229832"/>
    </source>
</evidence>
<feature type="transmembrane region" description="Helical" evidence="1">
    <location>
        <begin position="88"/>
        <end position="110"/>
    </location>
</feature>
<dbReference type="AlphaFoldDB" id="A0ABD7Z8S4"/>
<keyword evidence="1" id="KW-0812">Transmembrane</keyword>
<gene>
    <name evidence="2" type="ORF">LACZS2_002744</name>
</gene>
<protein>
    <submittedName>
        <fullName evidence="2">Uncharacterized protein</fullName>
    </submittedName>
</protein>
<feature type="transmembrane region" description="Helical" evidence="1">
    <location>
        <begin position="12"/>
        <end position="35"/>
    </location>
</feature>
<evidence type="ECO:0000256" key="1">
    <source>
        <dbReference type="SAM" id="Phobius"/>
    </source>
</evidence>
<dbReference type="GeneID" id="93270424"/>
<feature type="transmembrane region" description="Helical" evidence="1">
    <location>
        <begin position="122"/>
        <end position="144"/>
    </location>
</feature>
<sequence>MQLTRKQVKLIPQWQVLVVAVLAFASCVTCLLMNHSHKDIIGSLIRSNLPVLISQSFLLVFFTWQISQCQPIAPLVGIRQQSEKIQRYLIFMLLTESTFYFAIYTVTFVFSGINPFIDGSAMIGSLILLLRFLLIAILAIMIAAAYQHRHVGAILTLALLGNFAYHYLLEMKVLLIMYSPIYDPVYRAIHHLYEG</sequence>